<keyword evidence="2" id="KW-1185">Reference proteome</keyword>
<dbReference type="NCBIfam" id="TIGR02757">
    <property type="entry name" value="TIGR02757 family protein"/>
    <property type="match status" value="1"/>
</dbReference>
<dbReference type="GO" id="GO:0006281">
    <property type="term" value="P:DNA repair"/>
    <property type="evidence" value="ECO:0007669"/>
    <property type="project" value="InterPro"/>
</dbReference>
<dbReference type="AlphaFoldDB" id="Q30RF6"/>
<dbReference type="eggNOG" id="COG0177">
    <property type="taxonomic scope" value="Bacteria"/>
</dbReference>
<protein>
    <recommendedName>
        <fullName evidence="3">TIGR02757 family protein</fullName>
    </recommendedName>
</protein>
<dbReference type="InterPro" id="IPR014127">
    <property type="entry name" value="CHP02757"/>
</dbReference>
<evidence type="ECO:0000313" key="1">
    <source>
        <dbReference type="EMBL" id="ABB44425.1"/>
    </source>
</evidence>
<proteinExistence type="predicted"/>
<dbReference type="STRING" id="326298.Suden_1147"/>
<reference evidence="1 2" key="1">
    <citation type="journal article" date="2008" name="Appl. Environ. Microbiol.">
        <title>Genome of the epsilonproteobacterial chemolithoautotroph Sulfurimonas denitrificans.</title>
        <authorList>
            <person name="Sievert S.M."/>
            <person name="Scott K.M."/>
            <person name="Klotz M.G."/>
            <person name="Chain P.S.G."/>
            <person name="Hauser L.J."/>
            <person name="Hemp J."/>
            <person name="Huegler M."/>
            <person name="Land M."/>
            <person name="Lapidus A."/>
            <person name="Larimer F.W."/>
            <person name="Lucas S."/>
            <person name="Malfatti S.A."/>
            <person name="Meyer F."/>
            <person name="Paulsen I.T."/>
            <person name="Ren Q."/>
            <person name="Simon J."/>
            <person name="Bailey K."/>
            <person name="Diaz E."/>
            <person name="Fitzpatrick K.A."/>
            <person name="Glover B."/>
            <person name="Gwatney N."/>
            <person name="Korajkic A."/>
            <person name="Long A."/>
            <person name="Mobberley J.M."/>
            <person name="Pantry S.N."/>
            <person name="Pazder G."/>
            <person name="Peterson S."/>
            <person name="Quintanilla J.D."/>
            <person name="Sprinkle R."/>
            <person name="Stephens J."/>
            <person name="Thomas P."/>
            <person name="Vaughn R."/>
            <person name="Weber M.J."/>
            <person name="Wooten L.L."/>
        </authorList>
    </citation>
    <scope>NUCLEOTIDE SEQUENCE [LARGE SCALE GENOMIC DNA]</scope>
    <source>
        <strain evidence="2">ATCC 33889 / DSM 1251</strain>
    </source>
</reference>
<gene>
    <name evidence="1" type="ordered locus">Suden_1147</name>
</gene>
<dbReference type="HOGENOM" id="CLU_064298_0_0_7"/>
<dbReference type="RefSeq" id="WP_011372777.1">
    <property type="nucleotide sequence ID" value="NC_007575.1"/>
</dbReference>
<accession>Q30RF6</accession>
<dbReference type="Pfam" id="PF09674">
    <property type="entry name" value="DUF2400"/>
    <property type="match status" value="1"/>
</dbReference>
<dbReference type="EMBL" id="CP000153">
    <property type="protein sequence ID" value="ABB44425.1"/>
    <property type="molecule type" value="Genomic_DNA"/>
</dbReference>
<dbReference type="Proteomes" id="UP000002714">
    <property type="component" value="Chromosome"/>
</dbReference>
<dbReference type="SUPFAM" id="SSF48150">
    <property type="entry name" value="DNA-glycosylase"/>
    <property type="match status" value="1"/>
</dbReference>
<dbReference type="GO" id="GO:0003824">
    <property type="term" value="F:catalytic activity"/>
    <property type="evidence" value="ECO:0007669"/>
    <property type="project" value="InterPro"/>
</dbReference>
<dbReference type="KEGG" id="tdn:Suden_1147"/>
<evidence type="ECO:0000313" key="2">
    <source>
        <dbReference type="Proteomes" id="UP000002714"/>
    </source>
</evidence>
<organism evidence="1 2">
    <name type="scientific">Sulfurimonas denitrificans (strain ATCC 33889 / DSM 1251)</name>
    <name type="common">Thiomicrospira denitrificans (strain ATCC 33889 / DSM 1251)</name>
    <dbReference type="NCBI Taxonomy" id="326298"/>
    <lineage>
        <taxon>Bacteria</taxon>
        <taxon>Pseudomonadati</taxon>
        <taxon>Campylobacterota</taxon>
        <taxon>Epsilonproteobacteria</taxon>
        <taxon>Campylobacterales</taxon>
        <taxon>Sulfurimonadaceae</taxon>
        <taxon>Sulfurimonas</taxon>
    </lineage>
</organism>
<name>Q30RF6_SULDN</name>
<dbReference type="InterPro" id="IPR011257">
    <property type="entry name" value="DNA_glycosylase"/>
</dbReference>
<evidence type="ECO:0008006" key="3">
    <source>
        <dbReference type="Google" id="ProtNLM"/>
    </source>
</evidence>
<dbReference type="OrthoDB" id="9773332at2"/>
<sequence length="256" mass="29751">MSEKNSIIYIKEKLDAEVIKRNCEGEICEERLDPIMVAHKYKDPTISLICALFAYGNVKQIVKFLNSLDFELLKKSDEEINEALKNHYYRFQKSEDVIALFIALKRVEEKSTLRDIFKSGYDNNRDVVEGINALIKALQEIYPHSSMGYNFLISQITLKTKGSGALKRWMMYLRWMVREDNIDMGLWSGVDKSDLIIPLDTHTFNVSKKLGLLNRKSYDLEAAIELTAKLREFDESDPLKYDFALYRIGQEKLLID</sequence>